<evidence type="ECO:0000313" key="2">
    <source>
        <dbReference type="EMBL" id="BBO24118.1"/>
    </source>
</evidence>
<dbReference type="InterPro" id="IPR036249">
    <property type="entry name" value="Thioredoxin-like_sf"/>
</dbReference>
<dbReference type="InterPro" id="IPR047262">
    <property type="entry name" value="PRX-like1"/>
</dbReference>
<dbReference type="Gene3D" id="3.40.30.10">
    <property type="entry name" value="Glutaredoxin"/>
    <property type="match status" value="1"/>
</dbReference>
<accession>A0A809RBV7</accession>
<proteinExistence type="predicted"/>
<dbReference type="PANTHER" id="PTHR43640">
    <property type="entry name" value="OS07G0260300 PROTEIN"/>
    <property type="match status" value="1"/>
</dbReference>
<evidence type="ECO:0000259" key="1">
    <source>
        <dbReference type="PROSITE" id="PS51352"/>
    </source>
</evidence>
<name>A0A809RBV7_9BACT</name>
<dbReference type="CDD" id="cd02969">
    <property type="entry name" value="PRX_like1"/>
    <property type="match status" value="1"/>
</dbReference>
<dbReference type="InterPro" id="IPR013740">
    <property type="entry name" value="Redoxin"/>
</dbReference>
<reference evidence="2" key="1">
    <citation type="journal article" name="DNA Res.">
        <title>The physiological potential of anammox bacteria as revealed by their core genome structure.</title>
        <authorList>
            <person name="Okubo T."/>
            <person name="Toyoda A."/>
            <person name="Fukuhara K."/>
            <person name="Uchiyama I."/>
            <person name="Harigaya Y."/>
            <person name="Kuroiwa M."/>
            <person name="Suzuki T."/>
            <person name="Murakami Y."/>
            <person name="Suwa Y."/>
            <person name="Takami H."/>
        </authorList>
    </citation>
    <scope>NUCLEOTIDE SEQUENCE</scope>
    <source>
        <strain evidence="2">317325-2</strain>
    </source>
</reference>
<dbReference type="Pfam" id="PF08534">
    <property type="entry name" value="Redoxin"/>
    <property type="match status" value="1"/>
</dbReference>
<dbReference type="GO" id="GO:0016491">
    <property type="term" value="F:oxidoreductase activity"/>
    <property type="evidence" value="ECO:0007669"/>
    <property type="project" value="InterPro"/>
</dbReference>
<dbReference type="PANTHER" id="PTHR43640:SF1">
    <property type="entry name" value="THIOREDOXIN-DEPENDENT PEROXIREDOXIN"/>
    <property type="match status" value="1"/>
</dbReference>
<protein>
    <submittedName>
        <fullName evidence="2">Thioredoxin family protein</fullName>
    </submittedName>
</protein>
<sequence length="200" mass="22750">MEKRAFTLSIGEEAPDFRLPATDGREYALADFEDADVLVVMFTCNHCPYVIGSDEDTRQIALDYAPKGVRFVAISSNSPRTYEADSFDNMAKRMEEHGFPWPYLFDATQQVALAYGALRTPHFFVFDGDRKLVYTGRAIDYPRDYRHATTRELRDALDDLFAGREVKVSVTNPIGCNVKWEGKEAHWMPPEACDLVPVPR</sequence>
<dbReference type="KEGG" id="npy:NPRO_17130"/>
<gene>
    <name evidence="2" type="ORF">NPRO_17130</name>
</gene>
<dbReference type="InterPro" id="IPR013766">
    <property type="entry name" value="Thioredoxin_domain"/>
</dbReference>
<feature type="domain" description="Thioredoxin" evidence="1">
    <location>
        <begin position="8"/>
        <end position="162"/>
    </location>
</feature>
<dbReference type="SUPFAM" id="SSF52833">
    <property type="entry name" value="Thioredoxin-like"/>
    <property type="match status" value="1"/>
</dbReference>
<dbReference type="AlphaFoldDB" id="A0A809RBV7"/>
<dbReference type="EMBL" id="AP021858">
    <property type="protein sequence ID" value="BBO24118.1"/>
    <property type="molecule type" value="Genomic_DNA"/>
</dbReference>
<evidence type="ECO:0000313" key="3">
    <source>
        <dbReference type="Proteomes" id="UP000662873"/>
    </source>
</evidence>
<organism evidence="2 3">
    <name type="scientific">Candidatus Nitrosymbiomonas proteolyticus</name>
    <dbReference type="NCBI Taxonomy" id="2608984"/>
    <lineage>
        <taxon>Bacteria</taxon>
        <taxon>Bacillati</taxon>
        <taxon>Armatimonadota</taxon>
        <taxon>Armatimonadota incertae sedis</taxon>
        <taxon>Candidatus Nitrosymbiomonas</taxon>
    </lineage>
</organism>
<dbReference type="PROSITE" id="PS51352">
    <property type="entry name" value="THIOREDOXIN_2"/>
    <property type="match status" value="1"/>
</dbReference>
<dbReference type="Proteomes" id="UP000662873">
    <property type="component" value="Chromosome"/>
</dbReference>